<reference evidence="1" key="2">
    <citation type="submission" date="2020-11" db="EMBL/GenBank/DDBJ databases">
        <authorList>
            <person name="McCartney M.A."/>
            <person name="Auch B."/>
            <person name="Kono T."/>
            <person name="Mallez S."/>
            <person name="Becker A."/>
            <person name="Gohl D.M."/>
            <person name="Silverstein K.A.T."/>
            <person name="Koren S."/>
            <person name="Bechman K.B."/>
            <person name="Herman A."/>
            <person name="Abrahante J.E."/>
            <person name="Garbe J."/>
        </authorList>
    </citation>
    <scope>NUCLEOTIDE SEQUENCE</scope>
    <source>
        <strain evidence="1">Duluth1</strain>
        <tissue evidence="1">Whole animal</tissue>
    </source>
</reference>
<protein>
    <submittedName>
        <fullName evidence="1">Uncharacterized protein</fullName>
    </submittedName>
</protein>
<sequence length="89" mass="10036">MCTLSEKDDGQPSPYSMAICFAEIVRTFFIASRIRVNNLLNLMPIINRSVLLHSDPPSHLHNMEAVITPHTFYYPSERVASSNKRSVSA</sequence>
<keyword evidence="2" id="KW-1185">Reference proteome</keyword>
<name>A0A9D4LLC0_DREPO</name>
<dbReference type="EMBL" id="JAIWYP010000002">
    <property type="protein sequence ID" value="KAH3860857.1"/>
    <property type="molecule type" value="Genomic_DNA"/>
</dbReference>
<dbReference type="Proteomes" id="UP000828390">
    <property type="component" value="Unassembled WGS sequence"/>
</dbReference>
<evidence type="ECO:0000313" key="1">
    <source>
        <dbReference type="EMBL" id="KAH3860857.1"/>
    </source>
</evidence>
<proteinExistence type="predicted"/>
<dbReference type="AlphaFoldDB" id="A0A9D4LLC0"/>
<comment type="caution">
    <text evidence="1">The sequence shown here is derived from an EMBL/GenBank/DDBJ whole genome shotgun (WGS) entry which is preliminary data.</text>
</comment>
<gene>
    <name evidence="1" type="ORF">DPMN_023780</name>
</gene>
<organism evidence="1 2">
    <name type="scientific">Dreissena polymorpha</name>
    <name type="common">Zebra mussel</name>
    <name type="synonym">Mytilus polymorpha</name>
    <dbReference type="NCBI Taxonomy" id="45954"/>
    <lineage>
        <taxon>Eukaryota</taxon>
        <taxon>Metazoa</taxon>
        <taxon>Spiralia</taxon>
        <taxon>Lophotrochozoa</taxon>
        <taxon>Mollusca</taxon>
        <taxon>Bivalvia</taxon>
        <taxon>Autobranchia</taxon>
        <taxon>Heteroconchia</taxon>
        <taxon>Euheterodonta</taxon>
        <taxon>Imparidentia</taxon>
        <taxon>Neoheterodontei</taxon>
        <taxon>Myida</taxon>
        <taxon>Dreissenoidea</taxon>
        <taxon>Dreissenidae</taxon>
        <taxon>Dreissena</taxon>
    </lineage>
</organism>
<accession>A0A9D4LLC0</accession>
<evidence type="ECO:0000313" key="2">
    <source>
        <dbReference type="Proteomes" id="UP000828390"/>
    </source>
</evidence>
<reference evidence="1" key="1">
    <citation type="journal article" date="2019" name="bioRxiv">
        <title>The Genome of the Zebra Mussel, Dreissena polymorpha: A Resource for Invasive Species Research.</title>
        <authorList>
            <person name="McCartney M.A."/>
            <person name="Auch B."/>
            <person name="Kono T."/>
            <person name="Mallez S."/>
            <person name="Zhang Y."/>
            <person name="Obille A."/>
            <person name="Becker A."/>
            <person name="Abrahante J.E."/>
            <person name="Garbe J."/>
            <person name="Badalamenti J.P."/>
            <person name="Herman A."/>
            <person name="Mangelson H."/>
            <person name="Liachko I."/>
            <person name="Sullivan S."/>
            <person name="Sone E.D."/>
            <person name="Koren S."/>
            <person name="Silverstein K.A.T."/>
            <person name="Beckman K.B."/>
            <person name="Gohl D.M."/>
        </authorList>
    </citation>
    <scope>NUCLEOTIDE SEQUENCE</scope>
    <source>
        <strain evidence="1">Duluth1</strain>
        <tissue evidence="1">Whole animal</tissue>
    </source>
</reference>